<feature type="binding site" evidence="10 13">
    <location>
        <position position="141"/>
    </location>
    <ligand>
        <name>Mn(2+)</name>
        <dbReference type="ChEBI" id="CHEBI:29035"/>
        <label>1</label>
    </ligand>
</feature>
<name>A0A0A1U0U5_ENTIV</name>
<feature type="binding site" evidence="10 13">
    <location>
        <position position="281"/>
    </location>
    <ligand>
        <name>Mn(2+)</name>
        <dbReference type="ChEBI" id="CHEBI:29035"/>
        <label>2</label>
    </ligand>
</feature>
<dbReference type="AlphaFoldDB" id="A0A0A1U0U5"/>
<dbReference type="GO" id="GO:0046872">
    <property type="term" value="F:metal ion binding"/>
    <property type="evidence" value="ECO:0007669"/>
    <property type="project" value="UniProtKB-KW"/>
</dbReference>
<evidence type="ECO:0000313" key="15">
    <source>
        <dbReference type="Proteomes" id="UP000014680"/>
    </source>
</evidence>
<dbReference type="Gene3D" id="3.90.1860.10">
    <property type="entry name" value="tRNA-splicing ligase RtcB"/>
    <property type="match status" value="1"/>
</dbReference>
<feature type="binding site" evidence="10 12">
    <location>
        <begin position="447"/>
        <end position="450"/>
    </location>
    <ligand>
        <name>GMP</name>
        <dbReference type="ChEBI" id="CHEBI:58115"/>
    </ligand>
</feature>
<keyword evidence="7 10" id="KW-0464">Manganese</keyword>
<comment type="miscellaneous">
    <text evidence="10">Ligation probably proceeds through 3 nucleotidyl transfer steps, with 2',3'-cyclic phosphate termini being hydrolyzed to 3'-P termini in a step that precedes 3'-P activation with GMP. In the first nucleotidyl transfer step, RTCB reacts with GTP to form a covalent RTCB-histidine-GMP intermediate with release of PPi; in the second step, the GMP moiety is transferred to the RNA 3'-P; in the third step, the 5'-OH from the opposite RNA strand attacks the activated 3'-P to form a 3',5'-phosphodiester bond and release GMP.</text>
</comment>
<dbReference type="EMBL" id="KB206860">
    <property type="protein sequence ID" value="ELP87525.1"/>
    <property type="molecule type" value="Genomic_DNA"/>
</dbReference>
<dbReference type="GO" id="GO:0005634">
    <property type="term" value="C:nucleus"/>
    <property type="evidence" value="ECO:0007669"/>
    <property type="project" value="TreeGrafter"/>
</dbReference>
<evidence type="ECO:0000256" key="6">
    <source>
        <dbReference type="ARBA" id="ARBA00023134"/>
    </source>
</evidence>
<keyword evidence="2 10" id="KW-0436">Ligase</keyword>
<feature type="binding site" evidence="10 12">
    <location>
        <position position="428"/>
    </location>
    <ligand>
        <name>GMP</name>
        <dbReference type="ChEBI" id="CHEBI:58115"/>
    </ligand>
</feature>
<dbReference type="OMA" id="WSCSHGA"/>
<evidence type="ECO:0000256" key="8">
    <source>
        <dbReference type="ARBA" id="ARBA00047746"/>
    </source>
</evidence>
<sequence>MSTSGYKPGKRHAVVPLPSVPKETIEFCGCKIPKEYDGKLERTKNSLIIKKGFVPGMLSDAEMFCNTELFHLLMDELLNEQEGTPFSSCVKQTANVATLPGVVKSLAMPDAHSGYGFSIGGVAAMRTDKGGCICPGGIGFDINCGVRLLRTNLKESDILPHKIELADSLQKNIPSGVGTTSSLRLSVKELREVMNDGMEWLATHNYARPDDFLYCEENGKIPDANPLLISQKAMSRGQNQLGTLGSGNHYLEVQKVDHIYDKEAAQALGITEIGQICVMVHCGSRGLGHQVCQDFVDTFLSKNTANPVDKQLTGVPFNSEDGKKYFSAMNAAANFAFANRGFITYHIRQTFSEVFKKSPEELDLGIVYDVCHNIAKLEKHVVNGEEVECVVHRKGATRAFPPHRPELPEKYKEIGQPAIIGGSMGTSSYVLVGTQSGMEKSFGSTCHGAGRKLSRVGAMKSVSSDNVVQEMEKKGIVLRITDPKLAAEECDEAYKDVTQVVETCQEAGISKIVLRLKPIVVVKG</sequence>
<dbReference type="InterPro" id="IPR027513">
    <property type="entry name" value="RtcB_euk"/>
</dbReference>
<feature type="binding site" evidence="10">
    <location>
        <position position="144"/>
    </location>
    <ligand>
        <name>Mn(2+)</name>
        <dbReference type="ChEBI" id="CHEBI:29035"/>
        <label>2</label>
    </ligand>
</feature>
<keyword evidence="15" id="KW-1185">Reference proteome</keyword>
<dbReference type="FunFam" id="3.90.1860.10:FF:000001">
    <property type="entry name" value="tRNA-splicing ligase RtcB homolog"/>
    <property type="match status" value="1"/>
</dbReference>
<evidence type="ECO:0000256" key="13">
    <source>
        <dbReference type="PIRSR" id="PIRSR601233-3"/>
    </source>
</evidence>
<evidence type="ECO:0000256" key="2">
    <source>
        <dbReference type="ARBA" id="ARBA00022598"/>
    </source>
</evidence>
<dbReference type="HAMAP" id="MF_03144">
    <property type="entry name" value="RtcB_euk"/>
    <property type="match status" value="1"/>
</dbReference>
<dbReference type="GO" id="GO:0005525">
    <property type="term" value="F:GTP binding"/>
    <property type="evidence" value="ECO:0007669"/>
    <property type="project" value="UniProtKB-KW"/>
</dbReference>
<keyword evidence="6 10" id="KW-0342">GTP-binding</keyword>
<dbReference type="GeneID" id="14886457"/>
<organism evidence="14 15">
    <name type="scientific">Entamoeba invadens IP1</name>
    <dbReference type="NCBI Taxonomy" id="370355"/>
    <lineage>
        <taxon>Eukaryota</taxon>
        <taxon>Amoebozoa</taxon>
        <taxon>Evosea</taxon>
        <taxon>Archamoebae</taxon>
        <taxon>Mastigamoebida</taxon>
        <taxon>Entamoebidae</taxon>
        <taxon>Entamoeba</taxon>
    </lineage>
</organism>
<feature type="binding site" evidence="10 13">
    <location>
        <position position="249"/>
    </location>
    <ligand>
        <name>Mn(2+)</name>
        <dbReference type="ChEBI" id="CHEBI:29035"/>
        <label>1</label>
    </ligand>
</feature>
<evidence type="ECO:0000313" key="14">
    <source>
        <dbReference type="EMBL" id="ELP87525.1"/>
    </source>
</evidence>
<evidence type="ECO:0000256" key="10">
    <source>
        <dbReference type="HAMAP-Rule" id="MF_03144"/>
    </source>
</evidence>
<dbReference type="GO" id="GO:0072669">
    <property type="term" value="C:tRNA-splicing ligase complex"/>
    <property type="evidence" value="ECO:0007669"/>
    <property type="project" value="UniProtKB-UniRule"/>
</dbReference>
<keyword evidence="4 10" id="KW-0479">Metal-binding</keyword>
<feature type="binding site" evidence="10 12">
    <location>
        <position position="523"/>
    </location>
    <ligand>
        <name>GMP</name>
        <dbReference type="ChEBI" id="CHEBI:58115"/>
    </ligand>
</feature>
<dbReference type="KEGG" id="eiv:EIN_098520"/>
<comment type="catalytic activity">
    <reaction evidence="9 10">
        <text>a 3'-end 2',3'-cyclophospho-ribonucleotide-RNA + a 5'-end dephospho-ribonucleoside-RNA + GTP + H2O = a ribonucleotidyl-ribonucleotide-RNA + GMP + diphosphate + H(+)</text>
        <dbReference type="Rhea" id="RHEA:68080"/>
        <dbReference type="Rhea" id="RHEA-COMP:10464"/>
        <dbReference type="Rhea" id="RHEA-COMP:13936"/>
        <dbReference type="Rhea" id="RHEA-COMP:17355"/>
        <dbReference type="ChEBI" id="CHEBI:15377"/>
        <dbReference type="ChEBI" id="CHEBI:15378"/>
        <dbReference type="ChEBI" id="CHEBI:33019"/>
        <dbReference type="ChEBI" id="CHEBI:37565"/>
        <dbReference type="ChEBI" id="CHEBI:58115"/>
        <dbReference type="ChEBI" id="CHEBI:83064"/>
        <dbReference type="ChEBI" id="CHEBI:138284"/>
        <dbReference type="ChEBI" id="CHEBI:173118"/>
        <dbReference type="EC" id="6.5.1.8"/>
    </reaction>
</comment>
<comment type="similarity">
    <text evidence="1 10">Belongs to the RtcB family.</text>
</comment>
<feature type="binding site" evidence="10 12">
    <location>
        <begin position="372"/>
        <end position="373"/>
    </location>
    <ligand>
        <name>GMP</name>
        <dbReference type="ChEBI" id="CHEBI:58115"/>
    </ligand>
</feature>
<keyword evidence="5 10" id="KW-0547">Nucleotide-binding</keyword>
<dbReference type="EC" id="6.5.1.8" evidence="10"/>
<dbReference type="OrthoDB" id="10249697at2759"/>
<evidence type="ECO:0000256" key="12">
    <source>
        <dbReference type="PIRSR" id="PIRSR601233-2"/>
    </source>
</evidence>
<accession>A0A0A1U0U5</accession>
<comment type="function">
    <text evidence="10">Catalytic subunit of the tRNA-splicing ligase complex that acts by directly joining spliced tRNA halves to mature-sized tRNAs by incorporating the precursor-derived splice junction phosphate into the mature tRNA as a canonical 3',5'-phosphodiester. May act as an RNA ligase with broad substrate specificity, and may function toward other RNAs.</text>
</comment>
<comment type="cofactor">
    <cofactor evidence="10 13">
        <name>Mn(2+)</name>
        <dbReference type="ChEBI" id="CHEBI:29035"/>
    </cofactor>
    <text evidence="10 13">Binds 2 manganese ions per subunit.</text>
</comment>
<dbReference type="Proteomes" id="UP000014680">
    <property type="component" value="Unassembled WGS sequence"/>
</dbReference>
<dbReference type="GO" id="GO:0006388">
    <property type="term" value="P:tRNA splicing, via endonucleolytic cleavage and ligation"/>
    <property type="evidence" value="ECO:0007669"/>
    <property type="project" value="UniProtKB-UniRule"/>
</dbReference>
<dbReference type="GO" id="GO:0170057">
    <property type="term" value="F:RNA ligase (GTP) activity"/>
    <property type="evidence" value="ECO:0007669"/>
    <property type="project" value="UniProtKB-EC"/>
</dbReference>
<reference evidence="14 15" key="1">
    <citation type="submission" date="2012-10" db="EMBL/GenBank/DDBJ databases">
        <authorList>
            <person name="Zafar N."/>
            <person name="Inman J."/>
            <person name="Hall N."/>
            <person name="Lorenzi H."/>
            <person name="Caler E."/>
        </authorList>
    </citation>
    <scope>NUCLEOTIDE SEQUENCE [LARGE SCALE GENOMIC DNA]</scope>
    <source>
        <strain evidence="14 15">IP1</strain>
    </source>
</reference>
<feature type="binding site" evidence="10 12">
    <location>
        <begin position="421"/>
        <end position="424"/>
    </location>
    <ligand>
        <name>GMP</name>
        <dbReference type="ChEBI" id="CHEBI:58115"/>
    </ligand>
</feature>
<dbReference type="InterPro" id="IPR001233">
    <property type="entry name" value="RtcB"/>
</dbReference>
<dbReference type="RefSeq" id="XP_004254296.1">
    <property type="nucleotide sequence ID" value="XM_004254248.1"/>
</dbReference>
<proteinExistence type="inferred from homology"/>
<feature type="binding site" evidence="10 13">
    <location>
        <position position="372"/>
    </location>
    <ligand>
        <name>Mn(2+)</name>
        <dbReference type="ChEBI" id="CHEBI:29035"/>
        <label>2</label>
    </ligand>
</feature>
<dbReference type="GO" id="GO:0003972">
    <property type="term" value="F:RNA ligase (ATP) activity"/>
    <property type="evidence" value="ECO:0007669"/>
    <property type="project" value="TreeGrafter"/>
</dbReference>
<keyword evidence="3 10" id="KW-0819">tRNA processing</keyword>
<evidence type="ECO:0000256" key="11">
    <source>
        <dbReference type="PIRSR" id="PIRSR601233-1"/>
    </source>
</evidence>
<evidence type="ECO:0000256" key="5">
    <source>
        <dbReference type="ARBA" id="ARBA00022741"/>
    </source>
</evidence>
<dbReference type="Pfam" id="PF01139">
    <property type="entry name" value="RtcB"/>
    <property type="match status" value="1"/>
</dbReference>
<dbReference type="PANTHER" id="PTHR11118:SF1">
    <property type="entry name" value="RNA-SPLICING LIGASE RTCB HOMOLOG"/>
    <property type="match status" value="1"/>
</dbReference>
<evidence type="ECO:0000256" key="9">
    <source>
        <dbReference type="ARBA" id="ARBA00049514"/>
    </source>
</evidence>
<feature type="active site" description="GMP-histidine intermediate" evidence="10 11">
    <location>
        <position position="447"/>
    </location>
</feature>
<dbReference type="VEuPathDB" id="AmoebaDB:EIN_098520"/>
<evidence type="ECO:0000256" key="7">
    <source>
        <dbReference type="ARBA" id="ARBA00023211"/>
    </source>
</evidence>
<comment type="subunit">
    <text evidence="10">Catalytic component of the tRNA-splicing ligase complex.</text>
</comment>
<dbReference type="SUPFAM" id="SSF103365">
    <property type="entry name" value="Hypothetical protein PH1602"/>
    <property type="match status" value="1"/>
</dbReference>
<dbReference type="PANTHER" id="PTHR11118">
    <property type="entry name" value="RNA-SPLICING LIGASE RTCB HOMOLOG"/>
    <property type="match status" value="1"/>
</dbReference>
<feature type="binding site" evidence="10">
    <location>
        <position position="144"/>
    </location>
    <ligand>
        <name>Mn(2+)</name>
        <dbReference type="ChEBI" id="CHEBI:29035"/>
        <label>1</label>
    </ligand>
</feature>
<gene>
    <name evidence="14" type="ORF">EIN_098520</name>
</gene>
<protein>
    <recommendedName>
        <fullName evidence="10">RNA-splicing ligase RtcB homolog</fullName>
        <ecNumber evidence="10">6.5.1.8</ecNumber>
    </recommendedName>
    <alternativeName>
        <fullName evidence="10">3'-phosphate/5'-hydroxy nucleic acid ligase</fullName>
    </alternativeName>
</protein>
<evidence type="ECO:0000256" key="3">
    <source>
        <dbReference type="ARBA" id="ARBA00022694"/>
    </source>
</evidence>
<evidence type="ECO:0000256" key="4">
    <source>
        <dbReference type="ARBA" id="ARBA00022723"/>
    </source>
</evidence>
<feature type="binding site" evidence="10 12">
    <location>
        <begin position="248"/>
        <end position="252"/>
    </location>
    <ligand>
        <name>GMP</name>
        <dbReference type="ChEBI" id="CHEBI:58115"/>
    </ligand>
</feature>
<dbReference type="InterPro" id="IPR036025">
    <property type="entry name" value="RtcB-like_sf"/>
</dbReference>
<evidence type="ECO:0000256" key="1">
    <source>
        <dbReference type="ARBA" id="ARBA00008071"/>
    </source>
</evidence>
<comment type="catalytic activity">
    <reaction evidence="8 10">
        <text>a 3'-end 3'-phospho-ribonucleotide-RNA + a 5'-end dephospho-ribonucleoside-RNA + GTP = a ribonucleotidyl-ribonucleotide-RNA + GMP + diphosphate</text>
        <dbReference type="Rhea" id="RHEA:68076"/>
        <dbReference type="Rhea" id="RHEA-COMP:10463"/>
        <dbReference type="Rhea" id="RHEA-COMP:13936"/>
        <dbReference type="Rhea" id="RHEA-COMP:17355"/>
        <dbReference type="ChEBI" id="CHEBI:33019"/>
        <dbReference type="ChEBI" id="CHEBI:37565"/>
        <dbReference type="ChEBI" id="CHEBI:58115"/>
        <dbReference type="ChEBI" id="CHEBI:83062"/>
        <dbReference type="ChEBI" id="CHEBI:138284"/>
        <dbReference type="ChEBI" id="CHEBI:173118"/>
        <dbReference type="EC" id="6.5.1.8"/>
    </reaction>
</comment>